<keyword evidence="1" id="KW-0812">Transmembrane</keyword>
<evidence type="ECO:0000313" key="3">
    <source>
        <dbReference type="Proteomes" id="UP000294853"/>
    </source>
</evidence>
<keyword evidence="1" id="KW-0472">Membrane</keyword>
<feature type="transmembrane region" description="Helical" evidence="1">
    <location>
        <begin position="33"/>
        <end position="54"/>
    </location>
</feature>
<sequence>MVIDGLFLLGTFYWASLINGLMDQELSDPVENFLFVAVRLALTVPPAVIVIFYTMCDLAGALRRVWSTR</sequence>
<gene>
    <name evidence="2" type="ORF">EXE58_06010</name>
</gene>
<keyword evidence="3" id="KW-1185">Reference proteome</keyword>
<name>A0A4V1BM41_9ACTN</name>
<dbReference type="Proteomes" id="UP000294853">
    <property type="component" value="Chromosome"/>
</dbReference>
<reference evidence="2 3" key="1">
    <citation type="submission" date="2019-03" db="EMBL/GenBank/DDBJ databases">
        <title>Three New Species of Nocardioides, Nocardioides euryhalodurans sp. nov., Nocardioides seonyuensis sp. nov. and Nocardioides eburneoflavus sp. nov. Iolated from Soil.</title>
        <authorList>
            <person name="Roh S.G."/>
            <person name="Lee C."/>
            <person name="Kim M.-K."/>
            <person name="Kim S.B."/>
        </authorList>
    </citation>
    <scope>NUCLEOTIDE SEQUENCE [LARGE SCALE GENOMIC DNA]</scope>
    <source>
        <strain evidence="2 3">MMS17-SY207-3</strain>
    </source>
</reference>
<dbReference type="KEGG" id="nsn:EXE58_06010"/>
<dbReference type="RefSeq" id="WP_135267020.1">
    <property type="nucleotide sequence ID" value="NZ_CP038436.1"/>
</dbReference>
<proteinExistence type="predicted"/>
<evidence type="ECO:0000256" key="1">
    <source>
        <dbReference type="SAM" id="Phobius"/>
    </source>
</evidence>
<dbReference type="EMBL" id="CP038436">
    <property type="protein sequence ID" value="QBX55052.1"/>
    <property type="molecule type" value="Genomic_DNA"/>
</dbReference>
<protein>
    <submittedName>
        <fullName evidence="2">Uncharacterized protein</fullName>
    </submittedName>
</protein>
<accession>A0A4V1BM41</accession>
<keyword evidence="1" id="KW-1133">Transmembrane helix</keyword>
<evidence type="ECO:0000313" key="2">
    <source>
        <dbReference type="EMBL" id="QBX55052.1"/>
    </source>
</evidence>
<dbReference type="AlphaFoldDB" id="A0A4V1BM41"/>
<organism evidence="2 3">
    <name type="scientific">Nocardioides seonyuensis</name>
    <dbReference type="NCBI Taxonomy" id="2518371"/>
    <lineage>
        <taxon>Bacteria</taxon>
        <taxon>Bacillati</taxon>
        <taxon>Actinomycetota</taxon>
        <taxon>Actinomycetes</taxon>
        <taxon>Propionibacteriales</taxon>
        <taxon>Nocardioidaceae</taxon>
        <taxon>Nocardioides</taxon>
    </lineage>
</organism>